<evidence type="ECO:0000313" key="15">
    <source>
        <dbReference type="EMBL" id="GMI22524.1"/>
    </source>
</evidence>
<evidence type="ECO:0000256" key="7">
    <source>
        <dbReference type="ARBA" id="ARBA00022958"/>
    </source>
</evidence>
<feature type="transmembrane region" description="Helical" evidence="13">
    <location>
        <begin position="1643"/>
        <end position="1665"/>
    </location>
</feature>
<keyword evidence="5" id="KW-0631">Potassium channel</keyword>
<dbReference type="Gene3D" id="1.10.287.630">
    <property type="entry name" value="Helix hairpin bin"/>
    <property type="match status" value="5"/>
</dbReference>
<dbReference type="InterPro" id="IPR000595">
    <property type="entry name" value="cNMP-bd_dom"/>
</dbReference>
<feature type="transmembrane region" description="Helical" evidence="13">
    <location>
        <begin position="887"/>
        <end position="908"/>
    </location>
</feature>
<dbReference type="PROSITE" id="PS50042">
    <property type="entry name" value="CNMP_BINDING_3"/>
    <property type="match status" value="6"/>
</dbReference>
<evidence type="ECO:0000256" key="3">
    <source>
        <dbReference type="ARBA" id="ARBA00022538"/>
    </source>
</evidence>
<evidence type="ECO:0000256" key="10">
    <source>
        <dbReference type="ARBA" id="ARBA00023136"/>
    </source>
</evidence>
<reference evidence="15 16" key="1">
    <citation type="journal article" date="2023" name="Commun. Biol.">
        <title>Genome analysis of Parmales, the sister group of diatoms, reveals the evolutionary specialization of diatoms from phago-mixotrophs to photoautotrophs.</title>
        <authorList>
            <person name="Ban H."/>
            <person name="Sato S."/>
            <person name="Yoshikawa S."/>
            <person name="Yamada K."/>
            <person name="Nakamura Y."/>
            <person name="Ichinomiya M."/>
            <person name="Sato N."/>
            <person name="Blanc-Mathieu R."/>
            <person name="Endo H."/>
            <person name="Kuwata A."/>
            <person name="Ogata H."/>
        </authorList>
    </citation>
    <scope>NUCLEOTIDE SEQUENCE [LARGE SCALE GENOMIC DNA]</scope>
</reference>
<keyword evidence="7" id="KW-0630">Potassium</keyword>
<sequence length="2868" mass="324809">YFVTRGNVDLMDGKTKLLTIRSGSLLGEGEFFTRTPRSCEAVTSEYTTTFYLMYDAVAALLKEDEEALATFDYEVVHSASSFDVSAKIAKMKENMKSGGKMAAMLQLDEDQEEDSDVVFLPDNIYRRIWDVFTGLIMLANMCIIPFSIAYYEEANLGVSWFVFNLILDTVMWVDIFLNFKFFAVVYEGLLISDKTEFFQLYFTTRFPYDFMASLPIDAIVWAAGIRHIRLVYLIRLPRVIYARQLLTNIQSAIDFCEEHGIRAQAGIWNLLRMVIAVLLCVHWSACAIYYIAVLEGLDEPTTWTANTPLNDTSISKLDKYTTSAYWSMYTVTLVGYGDVLLKSKGEMLFSILIMLVGTILCEAGIAAILTSIVNSMDASAGESQAWSQVITKYMRHRNLPLELQDRIYSFFVHMHLSEYDLDESKVLEAQPRFIKNKLLHEICFHTVRFKFKPLAHFTDGFVSSVVSGMFPYLALPKEILISTGMPNDKVFIVVRGKVHEMTASRNKYLVNATLEHGSIFGDFREPEVTYRAFAYCELYCLSWDHYAKCIGCASNNEAAALTDGGKGMHKEGSKDGGRAGRHGHAQLLQRKNTPSLDMLTGRATAHMKRRSREFLDGLPIFNPTDPFRRFWNILTLGLTIYIAIMVPIQAFVMPEYSFFADTSNVPLLVLNTFDLFVDLFFLVDLALCMCCFNDFGVDADGSEESAIFWAYVDQTDFWYDFLSSFPFDHLMSVNLPSIGFWRLVKLCRLLHIHHYVQGFLSVLEDFRFLTHIGLQRMWNLFFLSALAGHWAATIFLHVSINDMNARGVEIKEVLNGTRDAVSYSQPWIEADGLAAFNYTTVEVQYISPIYEMYARALYWAYVTMITTGFGDITPYTLNESIACIGSMYVGVMITCAAIANLTLLVSNFDQAANDFHQKLDNVNKFLTYQQVNSDLSTKIRQYYEYQWTVLKGVDESQFLEELTPQLQQSFQAELIRDYLTSIDVLRRASPSLITAMIATDVLDKILLSPGDVLIEKGHPCKGLYILTQGLAEIMKAKPPNTVESAMRKGETTFGVMLVEEYPAPSTIRAKSYCEFLYISKDKFLSMAELHCQPEDIETMRRTGEKTLENSEKLKKFLGGQEDDTVSGWRTRLLPGTVMRKRWDLFAAMVSFFYAVEIPLHIANMYQPTNHALLGIAIVFDMFYTVDTIMHSRFFPFRDTKTGLIIMDVNDIYNEHARQNGVVSRIWNYATCVPLELICVAAPSVVPGWLLSVFRLLKLDRIRKLPKNIAELEEDYSEALKEWDTSSKRFIKLNLGMIGVCHLTGCIWMWVGTYVKDVRKEEENWITVDNNDYLSHSDFSGASGYIRSFYFALVGMSTVGYGDIVPHSISETIVSSLIILVGGLVLPAVVGGLASMMGNMNAGLAQFRRKMDNLDGYMKEHSFPRPLQERVKNYYNYLWTRLGGVSNSDAELADLPVGLKDSLSTAVKGPILARVPFLDGTNDEVLKSIRAVLKPQIFLPGDLIIKAGDYGQEMYLIERGKILVMNEDQKVIFAVLERGDYFGESSLLQGEKRVATILSPGYCDCLVLTKSAFDSCLLDWPGAADELRTKIAQVLKRKANIDKAVEKNLDEHAKLETSASKEQQDIQVTSKIDWTHPDSVQRQYWGLLLLFVLCVFMFKIPFQIAFSESVHWSSYIIEYVLDLVFVIDMYLNYKYFSFTAEGRLVTDPVEIGQNYLKSAFARDFAATFPWDIVALVVGSGEAQAWLRSFKLIRLVVLKEYAMVVEKVMSEFGMKRGNGGVKLVKLLVIVMFIAHVAGCFFYYIAVRTEYNGDCTGKDNNLTNVNATARMWGTEFQQCKWEGTWMQLQMEDAKVRADGGSVGSYYLRSLNWALPTLVVVVIGDVIPLTSNETMYCLLWMLVGVTINASIVGNIASIVANLETESSLFIKRADTLQDYLFQHGLPQTIQDRSRKYLDWLWTQRRGRNQDTILHELPFTLRQEVSNLSRVKYVRSCEFFSDLPMNLIEAIAMSFRSHLYSVHDQIVSVGDESFELFFVERGSVEVVLTDGKTVCAKIDSGNFFGESALFTAGHRMANIRAADFCELLSLHRVDFSMIFKNHEEQRLKVLEVFQSMQKRNEKRNRGVEEELKRKMSLMMHVSHHDSKGNNSLVDWTAGQQTSAWTTVMWKLEEKFMQHAKTRVLWEFAGLVFLMYLIIKTPLHIAFFFDNMWDGMELDYCIDLYFIVDIVLRAAFFNSDVPNEDETGADGVETRVKKKSSVKISFEQVKADGVKTIFKCEILTRSQYRRGWIFVDALASFPFDLIAWYALGGKKGLDWSSWLRLVHVLRGHRLFDYIKAVESYLYHIRIRISADVFQLAKVVLSYLLVNHIFACCWMVIHRYFERHEEFTWATNDGLAVWDEEKGEHDVCTDQKISHCYVRAFHFVITTISSVGYGDIYPATDRETVFELCVVVTGACLVACLIGSFAALFQGQDSSGASAFKAKLNVIQNYMHYKGLDKDLMEKILKHHRHLYSQQKTLDVGTVMQDLPRPLQMEIAMFINRKIIHKVPLLRDCSVTIQKNVALALKPQFVEFSTFVYEAGDIGNDVYFIMKGSVVLHKGRDVSKLDKAARGRGRRVSVQDILKDGNTFGEDVVVSKTGVRCENARAVTNAHLFTLSKEEIEGVLSMLGPEARVVFLEILLKRDLLSFEDEGHVDEIEEGGAGGGVATVPGIAAGGAAGPAGAGTKKRPTGVNRPSLLTHTISQKHLEKRASERMGAVTPPPGRRKSRLEILQGAADLETNMSTPGAKGVYTPMAKDDPNRKSGFFEGRRMLIKSYGSEMNLLDQEMKDKEKAEKQLKGIGEEEEEEAAAVAAAGHSPGGFKHFRRMSNSGI</sequence>
<dbReference type="InterPro" id="IPR018488">
    <property type="entry name" value="cNMP-bd_CS"/>
</dbReference>
<feature type="transmembrane region" description="Helical" evidence="13">
    <location>
        <begin position="1171"/>
        <end position="1189"/>
    </location>
</feature>
<feature type="region of interest" description="Disordered" evidence="12">
    <location>
        <begin position="2830"/>
        <end position="2868"/>
    </location>
</feature>
<feature type="domain" description="Cyclic nucleotide-binding" evidence="14">
    <location>
        <begin position="1994"/>
        <end position="2111"/>
    </location>
</feature>
<dbReference type="InterPro" id="IPR050818">
    <property type="entry name" value="KCNH_animal-type"/>
</dbReference>
<feature type="domain" description="Cyclic nucleotide-binding" evidence="14">
    <location>
        <begin position="1476"/>
        <end position="1576"/>
    </location>
</feature>
<keyword evidence="8 13" id="KW-1133">Transmembrane helix</keyword>
<keyword evidence="6" id="KW-0851">Voltage-gated channel</keyword>
<feature type="domain" description="Cyclic nucleotide-binding" evidence="14">
    <location>
        <begin position="1"/>
        <end position="38"/>
    </location>
</feature>
<feature type="region of interest" description="Disordered" evidence="12">
    <location>
        <begin position="563"/>
        <end position="583"/>
    </location>
</feature>
<dbReference type="InterPro" id="IPR014710">
    <property type="entry name" value="RmlC-like_jellyroll"/>
</dbReference>
<feature type="domain" description="Cyclic nucleotide-binding" evidence="14">
    <location>
        <begin position="1000"/>
        <end position="1086"/>
    </location>
</feature>
<dbReference type="InterPro" id="IPR005821">
    <property type="entry name" value="Ion_trans_dom"/>
</dbReference>
<evidence type="ECO:0000256" key="8">
    <source>
        <dbReference type="ARBA" id="ARBA00022989"/>
    </source>
</evidence>
<dbReference type="Pfam" id="PF00520">
    <property type="entry name" value="Ion_trans"/>
    <property type="match status" value="5"/>
</dbReference>
<dbReference type="PROSITE" id="PS00888">
    <property type="entry name" value="CNMP_BINDING_1"/>
    <property type="match status" value="1"/>
</dbReference>
<protein>
    <recommendedName>
        <fullName evidence="14">Cyclic nucleotide-binding domain-containing protein</fullName>
    </recommendedName>
</protein>
<evidence type="ECO:0000259" key="14">
    <source>
        <dbReference type="PROSITE" id="PS50042"/>
    </source>
</evidence>
<evidence type="ECO:0000256" key="4">
    <source>
        <dbReference type="ARBA" id="ARBA00022692"/>
    </source>
</evidence>
<feature type="transmembrane region" description="Helical" evidence="13">
    <location>
        <begin position="2442"/>
        <end position="2466"/>
    </location>
</feature>
<feature type="domain" description="Cyclic nucleotide-binding" evidence="14">
    <location>
        <begin position="453"/>
        <end position="522"/>
    </location>
</feature>
<evidence type="ECO:0000256" key="1">
    <source>
        <dbReference type="ARBA" id="ARBA00004141"/>
    </source>
</evidence>
<feature type="transmembrane region" description="Helical" evidence="13">
    <location>
        <begin position="348"/>
        <end position="373"/>
    </location>
</feature>
<evidence type="ECO:0000256" key="6">
    <source>
        <dbReference type="ARBA" id="ARBA00022882"/>
    </source>
</evidence>
<dbReference type="Proteomes" id="UP001165060">
    <property type="component" value="Unassembled WGS sequence"/>
</dbReference>
<feature type="transmembrane region" description="Helical" evidence="13">
    <location>
        <begin position="1671"/>
        <end position="1692"/>
    </location>
</feature>
<feature type="non-terminal residue" evidence="15">
    <location>
        <position position="1"/>
    </location>
</feature>
<feature type="domain" description="Cyclic nucleotide-binding" evidence="14">
    <location>
        <begin position="2546"/>
        <end position="2678"/>
    </location>
</feature>
<keyword evidence="9" id="KW-0406">Ion transport</keyword>
<accession>A0ABQ6MA60</accession>
<comment type="subcellular location">
    <subcellularLocation>
        <location evidence="1">Membrane</location>
        <topology evidence="1">Multi-pass membrane protein</topology>
    </subcellularLocation>
</comment>
<proteinExistence type="predicted"/>
<keyword evidence="11" id="KW-0407">Ion channel</keyword>
<keyword evidence="16" id="KW-1185">Reference proteome</keyword>
<dbReference type="PANTHER" id="PTHR10217">
    <property type="entry name" value="VOLTAGE AND LIGAND GATED POTASSIUM CHANNEL"/>
    <property type="match status" value="1"/>
</dbReference>
<evidence type="ECO:0000256" key="2">
    <source>
        <dbReference type="ARBA" id="ARBA00022448"/>
    </source>
</evidence>
<evidence type="ECO:0000256" key="12">
    <source>
        <dbReference type="SAM" id="MobiDB-lite"/>
    </source>
</evidence>
<gene>
    <name evidence="15" type="ORF">TeGR_g11561</name>
</gene>
<feature type="transmembrane region" description="Helical" evidence="13">
    <location>
        <begin position="672"/>
        <end position="692"/>
    </location>
</feature>
<feature type="transmembrane region" description="Helical" evidence="13">
    <location>
        <begin position="2285"/>
        <end position="2305"/>
    </location>
</feature>
<dbReference type="Gene3D" id="2.60.120.10">
    <property type="entry name" value="Jelly Rolls"/>
    <property type="match status" value="6"/>
</dbReference>
<feature type="transmembrane region" description="Helical" evidence="13">
    <location>
        <begin position="131"/>
        <end position="151"/>
    </location>
</feature>
<dbReference type="InterPro" id="IPR018490">
    <property type="entry name" value="cNMP-bd_dom_sf"/>
</dbReference>
<dbReference type="SUPFAM" id="SSF51206">
    <property type="entry name" value="cAMP-binding domain-like"/>
    <property type="match status" value="6"/>
</dbReference>
<keyword evidence="2" id="KW-0813">Transport</keyword>
<dbReference type="SUPFAM" id="SSF81324">
    <property type="entry name" value="Voltage-gated potassium channels"/>
    <property type="match status" value="5"/>
</dbReference>
<dbReference type="CDD" id="cd00038">
    <property type="entry name" value="CAP_ED"/>
    <property type="match status" value="6"/>
</dbReference>
<evidence type="ECO:0000256" key="5">
    <source>
        <dbReference type="ARBA" id="ARBA00022826"/>
    </source>
</evidence>
<feature type="transmembrane region" description="Helical" evidence="13">
    <location>
        <begin position="1144"/>
        <end position="1165"/>
    </location>
</feature>
<feature type="transmembrane region" description="Helical" evidence="13">
    <location>
        <begin position="777"/>
        <end position="800"/>
    </location>
</feature>
<feature type="transmembrane region" description="Helical" evidence="13">
    <location>
        <begin position="1372"/>
        <end position="1393"/>
    </location>
</feature>
<feature type="transmembrane region" description="Helical" evidence="13">
    <location>
        <begin position="1781"/>
        <end position="1803"/>
    </location>
</feature>
<dbReference type="InterPro" id="IPR003938">
    <property type="entry name" value="K_chnl_volt-dep_EAG/ELK/ERG"/>
</dbReference>
<keyword evidence="4 13" id="KW-0812">Transmembrane</keyword>
<feature type="transmembrane region" description="Helical" evidence="13">
    <location>
        <begin position="270"/>
        <end position="292"/>
    </location>
</feature>
<feature type="transmembrane region" description="Helical" evidence="13">
    <location>
        <begin position="630"/>
        <end position="652"/>
    </location>
</feature>
<evidence type="ECO:0000256" key="11">
    <source>
        <dbReference type="ARBA" id="ARBA00023303"/>
    </source>
</evidence>
<dbReference type="PANTHER" id="PTHR10217:SF435">
    <property type="entry name" value="POTASSIUM VOLTAGE-GATED CHANNEL PROTEIN EAG"/>
    <property type="match status" value="1"/>
</dbReference>
<dbReference type="PRINTS" id="PR01463">
    <property type="entry name" value="EAGCHANLFMLY"/>
</dbReference>
<dbReference type="SMART" id="SM00100">
    <property type="entry name" value="cNMP"/>
    <property type="match status" value="4"/>
</dbReference>
<name>A0ABQ6MA60_9STRA</name>
<feature type="transmembrane region" description="Helical" evidence="13">
    <location>
        <begin position="2178"/>
        <end position="2203"/>
    </location>
</feature>
<keyword evidence="10 13" id="KW-0472">Membrane</keyword>
<feature type="transmembrane region" description="Helical" evidence="13">
    <location>
        <begin position="1894"/>
        <end position="1918"/>
    </location>
</feature>
<evidence type="ECO:0000313" key="16">
    <source>
        <dbReference type="Proteomes" id="UP001165060"/>
    </source>
</evidence>
<comment type="caution">
    <text evidence="15">The sequence shown here is derived from an EMBL/GenBank/DDBJ whole genome shotgun (WGS) entry which is preliminary data.</text>
</comment>
<evidence type="ECO:0000256" key="13">
    <source>
        <dbReference type="SAM" id="Phobius"/>
    </source>
</evidence>
<feature type="compositionally biased region" description="Basic and acidic residues" evidence="12">
    <location>
        <begin position="566"/>
        <end position="578"/>
    </location>
</feature>
<dbReference type="EMBL" id="BRYB01001293">
    <property type="protein sequence ID" value="GMI22524.1"/>
    <property type="molecule type" value="Genomic_DNA"/>
</dbReference>
<organism evidence="15 16">
    <name type="scientific">Tetraparma gracilis</name>
    <dbReference type="NCBI Taxonomy" id="2962635"/>
    <lineage>
        <taxon>Eukaryota</taxon>
        <taxon>Sar</taxon>
        <taxon>Stramenopiles</taxon>
        <taxon>Ochrophyta</taxon>
        <taxon>Bolidophyceae</taxon>
        <taxon>Parmales</taxon>
        <taxon>Triparmaceae</taxon>
        <taxon>Tetraparma</taxon>
    </lineage>
</organism>
<dbReference type="Pfam" id="PF00027">
    <property type="entry name" value="cNMP_binding"/>
    <property type="match status" value="3"/>
</dbReference>
<feature type="transmembrane region" description="Helical" evidence="13">
    <location>
        <begin position="2353"/>
        <end position="2374"/>
    </location>
</feature>
<dbReference type="Gene3D" id="1.10.287.70">
    <property type="match status" value="5"/>
</dbReference>
<evidence type="ECO:0000256" key="9">
    <source>
        <dbReference type="ARBA" id="ARBA00023065"/>
    </source>
</evidence>
<keyword evidence="3" id="KW-0633">Potassium transport</keyword>
<feature type="transmembrane region" description="Helical" evidence="13">
    <location>
        <begin position="1289"/>
        <end position="1310"/>
    </location>
</feature>